<dbReference type="GO" id="GO:0005506">
    <property type="term" value="F:iron ion binding"/>
    <property type="evidence" value="ECO:0007669"/>
    <property type="project" value="InterPro"/>
</dbReference>
<organism evidence="3 4">
    <name type="scientific">Micavibrio aeruginosavorus</name>
    <dbReference type="NCBI Taxonomy" id="349221"/>
    <lineage>
        <taxon>Bacteria</taxon>
        <taxon>Pseudomonadati</taxon>
        <taxon>Bdellovibrionota</taxon>
        <taxon>Bdellovibrionia</taxon>
        <taxon>Bdellovibrionales</taxon>
        <taxon>Pseudobdellovibrionaceae</taxon>
        <taxon>Micavibrio</taxon>
    </lineage>
</organism>
<dbReference type="SUPFAM" id="SSF117916">
    <property type="entry name" value="Fe-S cluster assembly (FSCA) domain-like"/>
    <property type="match status" value="1"/>
</dbReference>
<dbReference type="Pfam" id="PF01106">
    <property type="entry name" value="NifU"/>
    <property type="match status" value="1"/>
</dbReference>
<sequence length="185" mass="20363">MFIQTELTPNPATIKFIPGHAVMERGSAEFRGQSEAGPSPLAQRLFKIDGVTAVFLASDFISVTCENGSDWSFLKPQVLAAIMEHYLSGMPAVEEVMLSSHKADGGLENEIVVQIRELLETRVRPAVARDGGDVDFIKFEEGIVWLRMKGACAGCPSSTMTLKMGIENMLRHFVPEVKAVEQFFD</sequence>
<dbReference type="SUPFAM" id="SSF110836">
    <property type="entry name" value="Hypothetical protein SAV1430"/>
    <property type="match status" value="1"/>
</dbReference>
<dbReference type="FunFam" id="3.30.300.130:FF:000001">
    <property type="entry name" value="NFU1 iron-sulfur cluster scaffold"/>
    <property type="match status" value="1"/>
</dbReference>
<dbReference type="Proteomes" id="UP000595362">
    <property type="component" value="Chromosome"/>
</dbReference>
<dbReference type="Gene3D" id="3.30.1370.70">
    <property type="entry name" value="Scaffold protein Nfu/NifU, N-terminal domain"/>
    <property type="match status" value="1"/>
</dbReference>
<dbReference type="InterPro" id="IPR014824">
    <property type="entry name" value="Nfu/NifU_N"/>
</dbReference>
<accession>A0A7T5R1C9</accession>
<dbReference type="InterPro" id="IPR001075">
    <property type="entry name" value="NIF_FeS_clus_asmbl_NifU_C"/>
</dbReference>
<dbReference type="Pfam" id="PF08712">
    <property type="entry name" value="Nfu_N"/>
    <property type="match status" value="1"/>
</dbReference>
<dbReference type="SMART" id="SM00932">
    <property type="entry name" value="Nfu_N"/>
    <property type="match status" value="1"/>
</dbReference>
<dbReference type="GO" id="GO:0016226">
    <property type="term" value="P:iron-sulfur cluster assembly"/>
    <property type="evidence" value="ECO:0007669"/>
    <property type="project" value="InterPro"/>
</dbReference>
<dbReference type="InterPro" id="IPR036498">
    <property type="entry name" value="Nfu/NifU_N_sf"/>
</dbReference>
<dbReference type="AlphaFoldDB" id="A0A7T5R1C9"/>
<dbReference type="InterPro" id="IPR034904">
    <property type="entry name" value="FSCA_dom_sf"/>
</dbReference>
<gene>
    <name evidence="3" type="ORF">HYS17_09490</name>
</gene>
<dbReference type="InterPro" id="IPR035433">
    <property type="entry name" value="NFU1-like"/>
</dbReference>
<proteinExistence type="inferred from homology"/>
<dbReference type="PANTHER" id="PTHR11178:SF1">
    <property type="entry name" value="NFU1 IRON-SULFUR CLUSTER SCAFFOLD HOMOLOG, MITOCHONDRIAL"/>
    <property type="match status" value="1"/>
</dbReference>
<evidence type="ECO:0000313" key="4">
    <source>
        <dbReference type="Proteomes" id="UP000595362"/>
    </source>
</evidence>
<dbReference type="Gene3D" id="3.30.300.130">
    <property type="entry name" value="Fe-S cluster assembly (FSCA)"/>
    <property type="match status" value="1"/>
</dbReference>
<name>A0A7T5R1C9_9BACT</name>
<feature type="domain" description="Scaffold protein Nfu/NifU N-terminal" evidence="2">
    <location>
        <begin position="3"/>
        <end position="89"/>
    </location>
</feature>
<dbReference type="EMBL" id="CP066681">
    <property type="protein sequence ID" value="QQG35730.1"/>
    <property type="molecule type" value="Genomic_DNA"/>
</dbReference>
<dbReference type="GO" id="GO:0051536">
    <property type="term" value="F:iron-sulfur cluster binding"/>
    <property type="evidence" value="ECO:0007669"/>
    <property type="project" value="InterPro"/>
</dbReference>
<dbReference type="PANTHER" id="PTHR11178">
    <property type="entry name" value="IRON-SULFUR CLUSTER SCAFFOLD PROTEIN NFU-RELATED"/>
    <property type="match status" value="1"/>
</dbReference>
<protein>
    <submittedName>
        <fullName evidence="3">NifU family protein</fullName>
    </submittedName>
</protein>
<evidence type="ECO:0000256" key="1">
    <source>
        <dbReference type="ARBA" id="ARBA00006420"/>
    </source>
</evidence>
<dbReference type="PIRSF" id="PIRSF036773">
    <property type="entry name" value="HIRIP5"/>
    <property type="match status" value="1"/>
</dbReference>
<evidence type="ECO:0000259" key="2">
    <source>
        <dbReference type="SMART" id="SM00932"/>
    </source>
</evidence>
<comment type="similarity">
    <text evidence="1">Belongs to the NifU family.</text>
</comment>
<evidence type="ECO:0000313" key="3">
    <source>
        <dbReference type="EMBL" id="QQG35730.1"/>
    </source>
</evidence>
<reference evidence="3 4" key="1">
    <citation type="submission" date="2020-07" db="EMBL/GenBank/DDBJ databases">
        <title>Huge and variable diversity of episymbiotic CPR bacteria and DPANN archaea in groundwater ecosystems.</title>
        <authorList>
            <person name="He C.Y."/>
            <person name="Keren R."/>
            <person name="Whittaker M."/>
            <person name="Farag I.F."/>
            <person name="Doudna J."/>
            <person name="Cate J.H.D."/>
            <person name="Banfield J.F."/>
        </authorList>
    </citation>
    <scope>NUCLEOTIDE SEQUENCE [LARGE SCALE GENOMIC DNA]</scope>
    <source>
        <strain evidence="3">NC_groundwater_70_Ag_B-0.1um_54_66</strain>
    </source>
</reference>